<dbReference type="EMBL" id="UYRU01105768">
    <property type="protein sequence ID" value="VDN42807.1"/>
    <property type="molecule type" value="Genomic_DNA"/>
</dbReference>
<dbReference type="AlphaFoldDB" id="A0A3P7PCR0"/>
<evidence type="ECO:0000313" key="4">
    <source>
        <dbReference type="Proteomes" id="UP000281553"/>
    </source>
</evidence>
<feature type="domain" description="P-type ATPase C-terminal" evidence="2">
    <location>
        <begin position="1"/>
        <end position="71"/>
    </location>
</feature>
<dbReference type="Proteomes" id="UP000281553">
    <property type="component" value="Unassembled WGS sequence"/>
</dbReference>
<reference evidence="3 4" key="1">
    <citation type="submission" date="2018-11" db="EMBL/GenBank/DDBJ databases">
        <authorList>
            <consortium name="Pathogen Informatics"/>
        </authorList>
    </citation>
    <scope>NUCLEOTIDE SEQUENCE [LARGE SCALE GENOMIC DNA]</scope>
</reference>
<protein>
    <recommendedName>
        <fullName evidence="2">P-type ATPase C-terminal domain-containing protein</fullName>
    </recommendedName>
</protein>
<dbReference type="Pfam" id="PF16212">
    <property type="entry name" value="PhoLip_ATPase_C"/>
    <property type="match status" value="1"/>
</dbReference>
<keyword evidence="4" id="KW-1185">Reference proteome</keyword>
<proteinExistence type="predicted"/>
<dbReference type="InterPro" id="IPR032630">
    <property type="entry name" value="P_typ_ATPase_c"/>
</dbReference>
<dbReference type="OrthoDB" id="377733at2759"/>
<sequence length="84" mass="9766">MSFMALLFYHKSIALVACQICQLCFSGFEAQPLFDSFLYALYNLTSITAFCLFERHLSQRDLMRHPFLYRPVSWVCSALSQVDI</sequence>
<feature type="chain" id="PRO_5018292918" description="P-type ATPase C-terminal domain-containing protein" evidence="1">
    <location>
        <begin position="19"/>
        <end position="84"/>
    </location>
</feature>
<organism evidence="3 4">
    <name type="scientific">Dibothriocephalus latus</name>
    <name type="common">Fish tapeworm</name>
    <name type="synonym">Diphyllobothrium latum</name>
    <dbReference type="NCBI Taxonomy" id="60516"/>
    <lineage>
        <taxon>Eukaryota</taxon>
        <taxon>Metazoa</taxon>
        <taxon>Spiralia</taxon>
        <taxon>Lophotrochozoa</taxon>
        <taxon>Platyhelminthes</taxon>
        <taxon>Cestoda</taxon>
        <taxon>Eucestoda</taxon>
        <taxon>Diphyllobothriidea</taxon>
        <taxon>Diphyllobothriidae</taxon>
        <taxon>Dibothriocephalus</taxon>
    </lineage>
</organism>
<name>A0A3P7PCR0_DIBLA</name>
<gene>
    <name evidence="3" type="ORF">DILT_LOCUS18913</name>
</gene>
<feature type="signal peptide" evidence="1">
    <location>
        <begin position="1"/>
        <end position="18"/>
    </location>
</feature>
<keyword evidence="1" id="KW-0732">Signal</keyword>
<evidence type="ECO:0000259" key="2">
    <source>
        <dbReference type="Pfam" id="PF16212"/>
    </source>
</evidence>
<evidence type="ECO:0000313" key="3">
    <source>
        <dbReference type="EMBL" id="VDN42807.1"/>
    </source>
</evidence>
<evidence type="ECO:0000256" key="1">
    <source>
        <dbReference type="SAM" id="SignalP"/>
    </source>
</evidence>
<accession>A0A3P7PCR0</accession>